<gene>
    <name evidence="7" type="ORF">MAMMFC1_02876</name>
</gene>
<dbReference type="Gene3D" id="3.40.50.11380">
    <property type="match status" value="1"/>
</dbReference>
<reference evidence="7 8" key="1">
    <citation type="journal article" date="2018" name="Int. J. Syst. Evol. Microbiol.">
        <title>Methylomusa anaerophila gen. nov., sp. nov., an anaerobic methanol-utilizing bacterium isolated from a microbial fuel cell.</title>
        <authorList>
            <person name="Amano N."/>
            <person name="Yamamuro A."/>
            <person name="Miyahara M."/>
            <person name="Kouzuma A."/>
            <person name="Abe T."/>
            <person name="Watanabe K."/>
        </authorList>
    </citation>
    <scope>NUCLEOTIDE SEQUENCE [LARGE SCALE GENOMIC DNA]</scope>
    <source>
        <strain evidence="7 8">MMFC1</strain>
    </source>
</reference>
<keyword evidence="3" id="KW-0808">Transferase</keyword>
<name>A0A348AM93_9FIRM</name>
<feature type="domain" description="O-GlcNAc transferase C-terminal" evidence="6">
    <location>
        <begin position="325"/>
        <end position="473"/>
    </location>
</feature>
<accession>A0A348AM93</accession>
<dbReference type="OrthoDB" id="1660777at2"/>
<sequence>MIGTDDTDTHSIFDLIIERYKIAETIQAAQTVGWDHAWKQFDEIHNGFDCQSRNNSTNNTNEKTLYVDLFFGHCLKCISSTQDYKLLWEILYRWFTNRKLEQRNGAISDAEKISLLHFCVNMRVKLQKFFAKNPPAAITGLPAEQQRLMISIWRQIFLEPFSALNLYWTSFKSFKKEEINVQSLTAGACDYYSQLIIASMYQPFAAGDYAIDAQALVRSALPFCYKTSIMHWMVNIPYFNAEERHRQKLLRYVPDLCHAIKNHPAMINTNFFLTFVQEVMTGFWRASYIGGNNIDGLAAFGDFISHVMNKFMPCPKPKPARKLLGGGEKLRIGYISRNFYKQAVSCYMVNRVIHHDRNKFEVYVYALGDYHDEISDLFKNNCQYFERIENMMDFSTIIQNIINSKLDILIYPDIGMDPVTYILSGLQLAPVQCALVGHGTTTGMPTIQYYISGDFEPPNARHHYREKIVKLPNLGAAQYLPSHPEDKLTREDLGLPADAVVFISCANGIKHGHLRDRLFVEILKKAPNAWVVLKPFATHASIDRVYSRRIAGAAKVAGVGDRLLLLPPLGHSQHVMGILSLADVQLDTYPYGGWTTNMEALYMGLPIVTQEGELARSRWGAGMLRALGITEGIAANEEEYVDWAVRLAQDAKLRRRLSTRIKARVKKVLFNGPIAQRSYEEALIKIHEETLRQTETVAQYSAKKFNANKITVATSLSINNTELQQKALTTWLNAGFHIASLNILRDIAKLKPKYPDIEFIAAAENATSKYGNSYLPFHQFLEFFSSRDLKICGIISPDIHLTRDAFYEYIQREADGSMLYGSRVDVEHLTSPDGEMYQNGFDYFFFDKSIIQYYPHLDMYLGLPWCDYWIVLTPLMRKLPVKQVTTPVARHVKHRNSLDSNTWQELGMSFARHFRPPFDLSPAFLPKYAKETWAIINHLSQKVSIE</sequence>
<organism evidence="7 8">
    <name type="scientific">Methylomusa anaerophila</name>
    <dbReference type="NCBI Taxonomy" id="1930071"/>
    <lineage>
        <taxon>Bacteria</taxon>
        <taxon>Bacillati</taxon>
        <taxon>Bacillota</taxon>
        <taxon>Negativicutes</taxon>
        <taxon>Selenomonadales</taxon>
        <taxon>Sporomusaceae</taxon>
        <taxon>Methylomusa</taxon>
    </lineage>
</organism>
<feature type="domain" description="O-GlcNAc transferase C-terminal" evidence="6">
    <location>
        <begin position="489"/>
        <end position="671"/>
    </location>
</feature>
<dbReference type="RefSeq" id="WP_126309121.1">
    <property type="nucleotide sequence ID" value="NZ_AP018449.1"/>
</dbReference>
<dbReference type="EMBL" id="AP018449">
    <property type="protein sequence ID" value="BBB92191.1"/>
    <property type="molecule type" value="Genomic_DNA"/>
</dbReference>
<evidence type="ECO:0000256" key="3">
    <source>
        <dbReference type="ARBA" id="ARBA00022679"/>
    </source>
</evidence>
<keyword evidence="2" id="KW-0328">Glycosyltransferase</keyword>
<dbReference type="PANTHER" id="PTHR44835">
    <property type="entry name" value="UDP-N-ACETYLGLUCOSAMINE--PEPTIDE N-ACETYLGLUCOSAMINYLTRANSFERASE SPINDLY-RELATED"/>
    <property type="match status" value="1"/>
</dbReference>
<dbReference type="KEGG" id="mana:MAMMFC1_02876"/>
<dbReference type="GO" id="GO:0016757">
    <property type="term" value="F:glycosyltransferase activity"/>
    <property type="evidence" value="ECO:0007669"/>
    <property type="project" value="UniProtKB-KW"/>
</dbReference>
<evidence type="ECO:0000256" key="4">
    <source>
        <dbReference type="ARBA" id="ARBA00022737"/>
    </source>
</evidence>
<dbReference type="InterPro" id="IPR051939">
    <property type="entry name" value="Glycosyltr_41/O-GlcNAc_trsf"/>
</dbReference>
<dbReference type="Proteomes" id="UP000276437">
    <property type="component" value="Chromosome"/>
</dbReference>
<evidence type="ECO:0000256" key="2">
    <source>
        <dbReference type="ARBA" id="ARBA00022676"/>
    </source>
</evidence>
<dbReference type="Gene3D" id="3.40.50.2000">
    <property type="entry name" value="Glycogen Phosphorylase B"/>
    <property type="match status" value="1"/>
</dbReference>
<dbReference type="Pfam" id="PF13844">
    <property type="entry name" value="Glyco_transf_41"/>
    <property type="match status" value="2"/>
</dbReference>
<dbReference type="PANTHER" id="PTHR44835:SF1">
    <property type="entry name" value="PROTEIN O-GLCNAC TRANSFERASE"/>
    <property type="match status" value="1"/>
</dbReference>
<dbReference type="SUPFAM" id="SSF53756">
    <property type="entry name" value="UDP-Glycosyltransferase/glycogen phosphorylase"/>
    <property type="match status" value="1"/>
</dbReference>
<evidence type="ECO:0000313" key="7">
    <source>
        <dbReference type="EMBL" id="BBB92191.1"/>
    </source>
</evidence>
<keyword evidence="5" id="KW-0802">TPR repeat</keyword>
<protein>
    <recommendedName>
        <fullName evidence="6">O-GlcNAc transferase C-terminal domain-containing protein</fullName>
    </recommendedName>
</protein>
<keyword evidence="8" id="KW-1185">Reference proteome</keyword>
<proteinExistence type="predicted"/>
<evidence type="ECO:0000256" key="1">
    <source>
        <dbReference type="ARBA" id="ARBA00004922"/>
    </source>
</evidence>
<evidence type="ECO:0000313" key="8">
    <source>
        <dbReference type="Proteomes" id="UP000276437"/>
    </source>
</evidence>
<evidence type="ECO:0000259" key="6">
    <source>
        <dbReference type="Pfam" id="PF13844"/>
    </source>
</evidence>
<evidence type="ECO:0000256" key="5">
    <source>
        <dbReference type="ARBA" id="ARBA00022803"/>
    </source>
</evidence>
<dbReference type="AlphaFoldDB" id="A0A348AM93"/>
<dbReference type="InterPro" id="IPR029489">
    <property type="entry name" value="OGT/SEC/SPY_C"/>
</dbReference>
<comment type="pathway">
    <text evidence="1">Protein modification; protein glycosylation.</text>
</comment>
<keyword evidence="4" id="KW-0677">Repeat</keyword>